<reference evidence="1 2" key="1">
    <citation type="journal article" date="2024" name="G3 (Bethesda)">
        <title>Genome assembly of Hibiscus sabdariffa L. provides insights into metabolisms of medicinal natural products.</title>
        <authorList>
            <person name="Kim T."/>
        </authorList>
    </citation>
    <scope>NUCLEOTIDE SEQUENCE [LARGE SCALE GENOMIC DNA]</scope>
    <source>
        <strain evidence="1">TK-2024</strain>
        <tissue evidence="1">Old leaves</tissue>
    </source>
</reference>
<gene>
    <name evidence="1" type="ORF">V6N11_044510</name>
</gene>
<dbReference type="Proteomes" id="UP001396334">
    <property type="component" value="Unassembled WGS sequence"/>
</dbReference>
<evidence type="ECO:0000313" key="2">
    <source>
        <dbReference type="Proteomes" id="UP001396334"/>
    </source>
</evidence>
<comment type="caution">
    <text evidence="1">The sequence shown here is derived from an EMBL/GenBank/DDBJ whole genome shotgun (WGS) entry which is preliminary data.</text>
</comment>
<organism evidence="1 2">
    <name type="scientific">Hibiscus sabdariffa</name>
    <name type="common">roselle</name>
    <dbReference type="NCBI Taxonomy" id="183260"/>
    <lineage>
        <taxon>Eukaryota</taxon>
        <taxon>Viridiplantae</taxon>
        <taxon>Streptophyta</taxon>
        <taxon>Embryophyta</taxon>
        <taxon>Tracheophyta</taxon>
        <taxon>Spermatophyta</taxon>
        <taxon>Magnoliopsida</taxon>
        <taxon>eudicotyledons</taxon>
        <taxon>Gunneridae</taxon>
        <taxon>Pentapetalae</taxon>
        <taxon>rosids</taxon>
        <taxon>malvids</taxon>
        <taxon>Malvales</taxon>
        <taxon>Malvaceae</taxon>
        <taxon>Malvoideae</taxon>
        <taxon>Hibiscus</taxon>
    </lineage>
</organism>
<proteinExistence type="predicted"/>
<keyword evidence="2" id="KW-1185">Reference proteome</keyword>
<name>A0ABR2RFE2_9ROSI</name>
<evidence type="ECO:0000313" key="1">
    <source>
        <dbReference type="EMBL" id="KAK9011665.1"/>
    </source>
</evidence>
<sequence>MPPPTFVSSISVVDCSKNVDARFDSGFVVDNTSVSKVGVAIAPSMCVDGVRVASGNGNSQNCMDLEEGMTIDMGGSATGGWTFWNFVCEPP</sequence>
<accession>A0ABR2RFE2</accession>
<dbReference type="EMBL" id="JBBPBN010000023">
    <property type="protein sequence ID" value="KAK9011665.1"/>
    <property type="molecule type" value="Genomic_DNA"/>
</dbReference>
<protein>
    <submittedName>
        <fullName evidence="1">Uncharacterized protein</fullName>
    </submittedName>
</protein>